<gene>
    <name evidence="2" type="ORF">J3A84_09130</name>
</gene>
<dbReference type="PANTHER" id="PTHR11220">
    <property type="entry name" value="HEME-BINDING PROTEIN-RELATED"/>
    <property type="match status" value="1"/>
</dbReference>
<sequence>MSKYETAPYKVLEKEGPFEIRQYDAFYTAAVEEDTLEGSSGFSQIFDYISGNNEDQTKISMTTPVFNEMKEKKITTEFVMPSKYAEDAPPKPSSTRVKIRRNEPRLSASVTFSGSSTEKKIREYEKELMDWIHKKGLSPSGPFRLARYNPPFIPPLFRRNEILIDVSSKK</sequence>
<dbReference type="AlphaFoldDB" id="A0A939HB35"/>
<dbReference type="Proteomes" id="UP000664218">
    <property type="component" value="Unassembled WGS sequence"/>
</dbReference>
<dbReference type="Gene3D" id="3.20.80.10">
    <property type="entry name" value="Regulatory factor, effector binding domain"/>
    <property type="match status" value="1"/>
</dbReference>
<reference evidence="2" key="1">
    <citation type="submission" date="2021-03" db="EMBL/GenBank/DDBJ databases">
        <title>Proteiniclasticum marinus sp. nov., isolated from tidal flat sediment.</title>
        <authorList>
            <person name="Namirimu T."/>
            <person name="Yang J.-A."/>
            <person name="Yang S.-H."/>
            <person name="Kim Y.-J."/>
            <person name="Kwon K.K."/>
        </authorList>
    </citation>
    <scope>NUCLEOTIDE SEQUENCE</scope>
    <source>
        <strain evidence="2">SCR006</strain>
    </source>
</reference>
<comment type="caution">
    <text evidence="2">The sequence shown here is derived from an EMBL/GenBank/DDBJ whole genome shotgun (WGS) entry which is preliminary data.</text>
</comment>
<dbReference type="PANTHER" id="PTHR11220:SF1">
    <property type="entry name" value="HEME-BINDING PROTEIN 2"/>
    <property type="match status" value="1"/>
</dbReference>
<protein>
    <submittedName>
        <fullName evidence="2">Heme-binding protein</fullName>
    </submittedName>
</protein>
<dbReference type="EMBL" id="JAFNJU010000006">
    <property type="protein sequence ID" value="MBO1265188.1"/>
    <property type="molecule type" value="Genomic_DNA"/>
</dbReference>
<keyword evidence="3" id="KW-1185">Reference proteome</keyword>
<feature type="region of interest" description="Disordered" evidence="1">
    <location>
        <begin position="81"/>
        <end position="100"/>
    </location>
</feature>
<dbReference type="Pfam" id="PF04832">
    <property type="entry name" value="SOUL"/>
    <property type="match status" value="1"/>
</dbReference>
<name>A0A939HB35_9CLOT</name>
<dbReference type="InterPro" id="IPR006917">
    <property type="entry name" value="SOUL_heme-bd"/>
</dbReference>
<organism evidence="2 3">
    <name type="scientific">Proteiniclasticum aestuarii</name>
    <dbReference type="NCBI Taxonomy" id="2817862"/>
    <lineage>
        <taxon>Bacteria</taxon>
        <taxon>Bacillati</taxon>
        <taxon>Bacillota</taxon>
        <taxon>Clostridia</taxon>
        <taxon>Eubacteriales</taxon>
        <taxon>Clostridiaceae</taxon>
        <taxon>Proteiniclasticum</taxon>
    </lineage>
</organism>
<evidence type="ECO:0000313" key="2">
    <source>
        <dbReference type="EMBL" id="MBO1265188.1"/>
    </source>
</evidence>
<dbReference type="RefSeq" id="WP_207599707.1">
    <property type="nucleotide sequence ID" value="NZ_JAFNJU010000006.1"/>
</dbReference>
<accession>A0A939HB35</accession>
<dbReference type="SUPFAM" id="SSF55136">
    <property type="entry name" value="Probable bacterial effector-binding domain"/>
    <property type="match status" value="1"/>
</dbReference>
<dbReference type="InterPro" id="IPR011256">
    <property type="entry name" value="Reg_factor_effector_dom_sf"/>
</dbReference>
<evidence type="ECO:0000313" key="3">
    <source>
        <dbReference type="Proteomes" id="UP000664218"/>
    </source>
</evidence>
<proteinExistence type="predicted"/>
<evidence type="ECO:0000256" key="1">
    <source>
        <dbReference type="SAM" id="MobiDB-lite"/>
    </source>
</evidence>